<proteinExistence type="predicted"/>
<accession>A0A1E1VYL7</accession>
<reference evidence="2" key="1">
    <citation type="submission" date="2015-09" db="EMBL/GenBank/DDBJ databases">
        <title>De novo assembly of Pectinophora gossypiella (Pink Bollworm) gut transcriptome.</title>
        <authorList>
            <person name="Tassone E.E."/>
        </authorList>
    </citation>
    <scope>NUCLEOTIDE SEQUENCE</scope>
</reference>
<keyword evidence="1" id="KW-1133">Transmembrane helix</keyword>
<keyword evidence="1" id="KW-0812">Transmembrane</keyword>
<gene>
    <name evidence="2" type="ORF">g.17198</name>
</gene>
<dbReference type="AlphaFoldDB" id="A0A1E1VYL7"/>
<feature type="transmembrane region" description="Helical" evidence="1">
    <location>
        <begin position="6"/>
        <end position="26"/>
    </location>
</feature>
<name>A0A1E1VYL7_PECGO</name>
<dbReference type="EMBL" id="GDQN01011272">
    <property type="protein sequence ID" value="JAT79782.1"/>
    <property type="molecule type" value="Transcribed_RNA"/>
</dbReference>
<protein>
    <submittedName>
        <fullName evidence="2">Uncharacterized protein</fullName>
    </submittedName>
</protein>
<evidence type="ECO:0000256" key="1">
    <source>
        <dbReference type="SAM" id="Phobius"/>
    </source>
</evidence>
<evidence type="ECO:0000313" key="2">
    <source>
        <dbReference type="EMBL" id="JAT79782.1"/>
    </source>
</evidence>
<organism evidence="2">
    <name type="scientific">Pectinophora gossypiella</name>
    <name type="common">Cotton pink bollworm</name>
    <name type="synonym">Depressaria gossypiella</name>
    <dbReference type="NCBI Taxonomy" id="13191"/>
    <lineage>
        <taxon>Eukaryota</taxon>
        <taxon>Metazoa</taxon>
        <taxon>Ecdysozoa</taxon>
        <taxon>Arthropoda</taxon>
        <taxon>Hexapoda</taxon>
        <taxon>Insecta</taxon>
        <taxon>Pterygota</taxon>
        <taxon>Neoptera</taxon>
        <taxon>Endopterygota</taxon>
        <taxon>Lepidoptera</taxon>
        <taxon>Glossata</taxon>
        <taxon>Ditrysia</taxon>
        <taxon>Gelechioidea</taxon>
        <taxon>Gelechiidae</taxon>
        <taxon>Apatetrinae</taxon>
        <taxon>Pectinophora</taxon>
    </lineage>
</organism>
<dbReference type="OrthoDB" id="10261055at2759"/>
<feature type="non-terminal residue" evidence="2">
    <location>
        <position position="109"/>
    </location>
</feature>
<keyword evidence="1" id="KW-0472">Membrane</keyword>
<sequence length="109" mass="12762">MRIRRLSAVFWSVSILAFIFILYVVTDLSFKLPSIRPAGPDFDDSKWSKFESKLRRIENELMQHETVVGEIKSAVSHMVDKVPYRPPQVRLTVEKKKKKHREYTAVGQE</sequence>